<dbReference type="PANTHER" id="PTHR33434:SF2">
    <property type="entry name" value="FATTY ACID-BINDING PROTEIN TM_1468"/>
    <property type="match status" value="1"/>
</dbReference>
<evidence type="ECO:0000256" key="1">
    <source>
        <dbReference type="ARBA" id="ARBA00023121"/>
    </source>
</evidence>
<evidence type="ECO:0000313" key="6">
    <source>
        <dbReference type="Proteomes" id="UP001155145"/>
    </source>
</evidence>
<dbReference type="EMBL" id="JAJFZT010000001">
    <property type="protein sequence ID" value="MCC3271404.1"/>
    <property type="molecule type" value="Genomic_DNA"/>
</dbReference>
<dbReference type="Pfam" id="PF02645">
    <property type="entry name" value="DegV"/>
    <property type="match status" value="1"/>
</dbReference>
<dbReference type="Proteomes" id="UP000829758">
    <property type="component" value="Chromosome"/>
</dbReference>
<dbReference type="AlphaFoldDB" id="A0A9X1M4U1"/>
<evidence type="ECO:0000256" key="2">
    <source>
        <dbReference type="SAM" id="MobiDB-lite"/>
    </source>
</evidence>
<dbReference type="NCBIfam" id="TIGR00762">
    <property type="entry name" value="DegV"/>
    <property type="match status" value="1"/>
</dbReference>
<gene>
    <name evidence="3" type="ORF">LJ755_01495</name>
    <name evidence="4" type="ORF">MUK71_09185</name>
</gene>
<dbReference type="InterPro" id="IPR003797">
    <property type="entry name" value="DegV"/>
</dbReference>
<proteinExistence type="predicted"/>
<protein>
    <submittedName>
        <fullName evidence="3">DegV family protein</fullName>
    </submittedName>
</protein>
<evidence type="ECO:0000313" key="5">
    <source>
        <dbReference type="Proteomes" id="UP000829758"/>
    </source>
</evidence>
<dbReference type="InterPro" id="IPR043168">
    <property type="entry name" value="DegV_C"/>
</dbReference>
<accession>A0A9X1M4U1</accession>
<dbReference type="Gene3D" id="3.30.1180.10">
    <property type="match status" value="1"/>
</dbReference>
<dbReference type="Gene3D" id="3.40.50.10170">
    <property type="match status" value="1"/>
</dbReference>
<dbReference type="PANTHER" id="PTHR33434">
    <property type="entry name" value="DEGV DOMAIN-CONTAINING PROTEIN DR_1986-RELATED"/>
    <property type="match status" value="1"/>
</dbReference>
<dbReference type="EMBL" id="CP094984">
    <property type="protein sequence ID" value="UON90818.1"/>
    <property type="molecule type" value="Genomic_DNA"/>
</dbReference>
<keyword evidence="5" id="KW-1185">Reference proteome</keyword>
<reference evidence="3" key="1">
    <citation type="submission" date="2021-10" db="EMBL/GenBank/DDBJ databases">
        <title>Novel species in genus Arthrobacter.</title>
        <authorList>
            <person name="Liu Y."/>
        </authorList>
    </citation>
    <scope>NUCLEOTIDE SEQUENCE</scope>
    <source>
        <strain evidence="5">zg-Y462</strain>
        <strain evidence="3">Zg-Y462</strain>
    </source>
</reference>
<evidence type="ECO:0000313" key="3">
    <source>
        <dbReference type="EMBL" id="MCC3271404.1"/>
    </source>
</evidence>
<dbReference type="GO" id="GO:0008289">
    <property type="term" value="F:lipid binding"/>
    <property type="evidence" value="ECO:0007669"/>
    <property type="project" value="UniProtKB-KW"/>
</dbReference>
<evidence type="ECO:0000313" key="4">
    <source>
        <dbReference type="EMBL" id="UON90818.1"/>
    </source>
</evidence>
<dbReference type="SUPFAM" id="SSF82549">
    <property type="entry name" value="DAK1/DegV-like"/>
    <property type="match status" value="1"/>
</dbReference>
<organism evidence="3 6">
    <name type="scientific">Arthrobacter zhangbolii</name>
    <dbReference type="NCBI Taxonomy" id="2886936"/>
    <lineage>
        <taxon>Bacteria</taxon>
        <taxon>Bacillati</taxon>
        <taxon>Actinomycetota</taxon>
        <taxon>Actinomycetes</taxon>
        <taxon>Micrococcales</taxon>
        <taxon>Micrococcaceae</taxon>
        <taxon>Arthrobacter</taxon>
    </lineage>
</organism>
<dbReference type="Proteomes" id="UP001155145">
    <property type="component" value="Unassembled WGS sequence"/>
</dbReference>
<dbReference type="PROSITE" id="PS51482">
    <property type="entry name" value="DEGV"/>
    <property type="match status" value="1"/>
</dbReference>
<keyword evidence="1" id="KW-0446">Lipid-binding</keyword>
<dbReference type="InterPro" id="IPR050270">
    <property type="entry name" value="DegV_domain_contain"/>
</dbReference>
<dbReference type="RefSeq" id="WP_227901789.1">
    <property type="nucleotide sequence ID" value="NZ_CP094984.1"/>
</dbReference>
<sequence length="337" mass="33864">MDWLERLALRARGRQRATAAAPGPVVGIVTDSAAALPAGWAEAAKVSEFVRVVPMPVMIGDQIYGEGSEDLIPALAMALAQGHPVRTSRPAPGRFEAAYAELAAAGCTSVVSVHLSGQLSGTVDSARLAARSASVPVEVIDSTTAAMGLGFAVAAAAESARSSNSAETVSACARAVAADSNILFYVPSLDQLRRGGRIGAAAGWLGTLLAVKPILVIRDGRVVPLERVRTAPKALARLAELVQEDIAGRTGKVRAAVHHFGNAAEAERLAGIIGAAAPEVEILICPLPAVLAAHAGLGVLAVAVAGDGAAGSGTRTQEGPANPGELGSGGVAPADKA</sequence>
<feature type="region of interest" description="Disordered" evidence="2">
    <location>
        <begin position="311"/>
        <end position="337"/>
    </location>
</feature>
<name>A0A9X1M4U1_9MICC</name>